<reference evidence="2" key="1">
    <citation type="submission" date="2015-07" db="EMBL/GenBank/DDBJ databases">
        <title>Lactobacillus ginsenosidimutans/EMML 3141/ whole genome sequencing.</title>
        <authorList>
            <person name="Kim M.K."/>
            <person name="Im W.-T."/>
            <person name="Srinivasan S."/>
            <person name="Lee J.-J."/>
        </authorList>
    </citation>
    <scope>NUCLEOTIDE SEQUENCE [LARGE SCALE GENOMIC DNA]</scope>
    <source>
        <strain evidence="2">EMML 3041</strain>
    </source>
</reference>
<dbReference type="PATRIC" id="fig|1007676.4.peg.294"/>
<organism evidence="1 2">
    <name type="scientific">Companilactobacillus ginsenosidimutans</name>
    <dbReference type="NCBI Taxonomy" id="1007676"/>
    <lineage>
        <taxon>Bacteria</taxon>
        <taxon>Bacillati</taxon>
        <taxon>Bacillota</taxon>
        <taxon>Bacilli</taxon>
        <taxon>Lactobacillales</taxon>
        <taxon>Lactobacillaceae</taxon>
        <taxon>Companilactobacillus</taxon>
    </lineage>
</organism>
<protein>
    <submittedName>
        <fullName evidence="1">Uncharacterized protein</fullName>
    </submittedName>
</protein>
<evidence type="ECO:0000313" key="2">
    <source>
        <dbReference type="Proteomes" id="UP000036106"/>
    </source>
</evidence>
<dbReference type="InterPro" id="IPR027417">
    <property type="entry name" value="P-loop_NTPase"/>
</dbReference>
<dbReference type="KEGG" id="lgn:ABM34_01400"/>
<dbReference type="STRING" id="1007676.ABM34_01400"/>
<sequence>MPVIALAGVIGSGKSSLTKSIAEHLNTGYTLVGRPIELTEDCIRPEFWLHILTLDGLEDNNEI</sequence>
<dbReference type="Proteomes" id="UP000036106">
    <property type="component" value="Chromosome"/>
</dbReference>
<gene>
    <name evidence="1" type="ORF">ABM34_01400</name>
</gene>
<dbReference type="AlphaFoldDB" id="A0A0H4QEH1"/>
<accession>A0A0H4QEH1</accession>
<evidence type="ECO:0000313" key="1">
    <source>
        <dbReference type="EMBL" id="AKP66337.1"/>
    </source>
</evidence>
<proteinExistence type="predicted"/>
<name>A0A0H4QEH1_9LACO</name>
<dbReference type="SUPFAM" id="SSF52540">
    <property type="entry name" value="P-loop containing nucleoside triphosphate hydrolases"/>
    <property type="match status" value="1"/>
</dbReference>
<keyword evidence="2" id="KW-1185">Reference proteome</keyword>
<dbReference type="Gene3D" id="3.40.50.300">
    <property type="entry name" value="P-loop containing nucleotide triphosphate hydrolases"/>
    <property type="match status" value="1"/>
</dbReference>
<dbReference type="EMBL" id="CP012034">
    <property type="protein sequence ID" value="AKP66337.1"/>
    <property type="molecule type" value="Genomic_DNA"/>
</dbReference>